<name>L0PB75_PNEJI</name>
<protein>
    <recommendedName>
        <fullName evidence="2">DUF5745 domain-containing protein</fullName>
    </recommendedName>
</protein>
<dbReference type="Pfam" id="PF19016">
    <property type="entry name" value="DUF5745"/>
    <property type="match status" value="1"/>
</dbReference>
<gene>
    <name evidence="3" type="ORF">PNEJI1_001357</name>
</gene>
<accession>L0PB75</accession>
<evidence type="ECO:0000259" key="2">
    <source>
        <dbReference type="Pfam" id="PF19016"/>
    </source>
</evidence>
<feature type="region of interest" description="Disordered" evidence="1">
    <location>
        <begin position="328"/>
        <end position="349"/>
    </location>
</feature>
<reference evidence="3 4" key="1">
    <citation type="journal article" date="2012" name="MBio">
        <title>De novo assembly of the Pneumocystis jirovecii genome from a single bronchoalveolar lavage fluid specimen from a patient.</title>
        <authorList>
            <person name="Cisse O.H."/>
            <person name="Pagni M."/>
            <person name="Hauser P.M."/>
        </authorList>
    </citation>
    <scope>NUCLEOTIDE SEQUENCE [LARGE SCALE GENOMIC DNA]</scope>
    <source>
        <strain evidence="3 4">SE8</strain>
    </source>
</reference>
<dbReference type="Proteomes" id="UP000010422">
    <property type="component" value="Unassembled WGS sequence"/>
</dbReference>
<proteinExistence type="predicted"/>
<dbReference type="AlphaFoldDB" id="L0PB75"/>
<dbReference type="InterPro" id="IPR044039">
    <property type="entry name" value="DUF5745"/>
</dbReference>
<evidence type="ECO:0000256" key="1">
    <source>
        <dbReference type="SAM" id="MobiDB-lite"/>
    </source>
</evidence>
<sequence length="569" mass="66108">MISRRNVLFKEMKRNDTKLHINERKYKKLTKELNKFFHKYSISDPISLEDLSVDHMIQLYEAFYNTQFPFTNRKNSSKKTQIKYLKLLLGTISHESLRIDLSHIDPVLVVEHDMESIINIVEVLVIIGNLQLLKEKIAMKQEENDEGNEKDDDSSISCQRDSFDEETDNSQNNDVSVCSSLKDSHNTICTPNSLASSESLSIVSYINNRANKVFNRIHSLNPTLTHSACHNQPLKKESLIKNKNAKYSKNSKTIKNIHNCQKNKNNNKTSKLSYRSIGTQTSLSYFSEIFTDYQTSPLPSSINTSYKNSYDIGPCSIKKMMQKVSLNTWDSESSENELSESGLSSEGNTDKISIDKKLTKDDFYFDFDNNFFKKKNENYHDKTLKENFGTEPSTLDNNKKMYPHILHTSYKNKPLYFKENISQESSPNSDTTNIAFFRKKIHRSLLKVDSPYTLYLRKRRRNALNALYAQRSHLEQNLKSSLKERKKKSLNNSKTGKIKNIPYQNHYNTHLSDISFYSLSEPKSQAFFSQYNENFTEDLEERLMSAKKLYSKESYPYDDLISKIASHKI</sequence>
<dbReference type="InParanoid" id="L0PB75"/>
<comment type="caution">
    <text evidence="3">The sequence shown here is derived from an EMBL/GenBank/DDBJ whole genome shotgun (WGS) entry which is preliminary data.</text>
</comment>
<feature type="domain" description="DUF5745" evidence="2">
    <location>
        <begin position="69"/>
        <end position="127"/>
    </location>
</feature>
<dbReference type="VEuPathDB" id="FungiDB:PNEJI1_001357"/>
<feature type="region of interest" description="Disordered" evidence="1">
    <location>
        <begin position="143"/>
        <end position="175"/>
    </location>
</feature>
<evidence type="ECO:0000313" key="4">
    <source>
        <dbReference type="Proteomes" id="UP000010422"/>
    </source>
</evidence>
<organism evidence="4">
    <name type="scientific">Pneumocystis jirovecii</name>
    <name type="common">Human pneumocystis pneumonia agent</name>
    <dbReference type="NCBI Taxonomy" id="42068"/>
    <lineage>
        <taxon>Eukaryota</taxon>
        <taxon>Fungi</taxon>
        <taxon>Dikarya</taxon>
        <taxon>Ascomycota</taxon>
        <taxon>Taphrinomycotina</taxon>
        <taxon>Pneumocystomycetes</taxon>
        <taxon>Pneumocystaceae</taxon>
        <taxon>Pneumocystis</taxon>
    </lineage>
</organism>
<dbReference type="EMBL" id="CAKM01000204">
    <property type="protein sequence ID" value="CCJ29661.1"/>
    <property type="molecule type" value="Genomic_DNA"/>
</dbReference>
<feature type="compositionally biased region" description="Acidic residues" evidence="1">
    <location>
        <begin position="143"/>
        <end position="154"/>
    </location>
</feature>
<evidence type="ECO:0000313" key="3">
    <source>
        <dbReference type="EMBL" id="CCJ29661.1"/>
    </source>
</evidence>